<dbReference type="InParanoid" id="A0A2J6SRU1"/>
<dbReference type="AlphaFoldDB" id="A0A2J6SRU1"/>
<protein>
    <submittedName>
        <fullName evidence="2">Uncharacterized protein</fullName>
    </submittedName>
</protein>
<evidence type="ECO:0000313" key="2">
    <source>
        <dbReference type="EMBL" id="PMD53460.1"/>
    </source>
</evidence>
<feature type="transmembrane region" description="Helical" evidence="1">
    <location>
        <begin position="90"/>
        <end position="109"/>
    </location>
</feature>
<organism evidence="2 3">
    <name type="scientific">Hyaloscypha bicolor E</name>
    <dbReference type="NCBI Taxonomy" id="1095630"/>
    <lineage>
        <taxon>Eukaryota</taxon>
        <taxon>Fungi</taxon>
        <taxon>Dikarya</taxon>
        <taxon>Ascomycota</taxon>
        <taxon>Pezizomycotina</taxon>
        <taxon>Leotiomycetes</taxon>
        <taxon>Helotiales</taxon>
        <taxon>Hyaloscyphaceae</taxon>
        <taxon>Hyaloscypha</taxon>
        <taxon>Hyaloscypha bicolor</taxon>
    </lineage>
</organism>
<evidence type="ECO:0000313" key="3">
    <source>
        <dbReference type="Proteomes" id="UP000235371"/>
    </source>
</evidence>
<keyword evidence="3" id="KW-1185">Reference proteome</keyword>
<keyword evidence="1" id="KW-0812">Transmembrane</keyword>
<accession>A0A2J6SRU1</accession>
<gene>
    <name evidence="2" type="ORF">K444DRAFT_147954</name>
</gene>
<keyword evidence="1" id="KW-1133">Transmembrane helix</keyword>
<dbReference type="GeneID" id="36578662"/>
<evidence type="ECO:0000256" key="1">
    <source>
        <dbReference type="SAM" id="Phobius"/>
    </source>
</evidence>
<dbReference type="RefSeq" id="XP_024730364.1">
    <property type="nucleotide sequence ID" value="XM_024870580.1"/>
</dbReference>
<proteinExistence type="predicted"/>
<feature type="transmembrane region" description="Helical" evidence="1">
    <location>
        <begin position="56"/>
        <end position="78"/>
    </location>
</feature>
<dbReference type="EMBL" id="KZ613872">
    <property type="protein sequence ID" value="PMD53460.1"/>
    <property type="molecule type" value="Genomic_DNA"/>
</dbReference>
<keyword evidence="1" id="KW-0472">Membrane</keyword>
<sequence>MIPVTYHDMDMGMKVMVKTSLLLGMASAEGRCQDQAFVGVSGQNWLGLCHIRSLTTSLFSLRLVLMALAEFTWGSIAWLRDWIRTCILHLGARFFFAAMLAWIVLDWLFGHPSPSFSQPACTVGQKQARFSSPRPPSNINIDFQSNSIHPHTHTYCSKINQDNTMDNASKKSKLTTADIETLVAVAQNDLPDEQMEGIFNNAHDGEEDPTNRGLFKVITTARLLKMRGVDMDTIERLHRHRGSISTTIHKEKHEAL</sequence>
<name>A0A2J6SRU1_9HELO</name>
<reference evidence="2 3" key="1">
    <citation type="submission" date="2016-04" db="EMBL/GenBank/DDBJ databases">
        <title>A degradative enzymes factory behind the ericoid mycorrhizal symbiosis.</title>
        <authorList>
            <consortium name="DOE Joint Genome Institute"/>
            <person name="Martino E."/>
            <person name="Morin E."/>
            <person name="Grelet G."/>
            <person name="Kuo A."/>
            <person name="Kohler A."/>
            <person name="Daghino S."/>
            <person name="Barry K."/>
            <person name="Choi C."/>
            <person name="Cichocki N."/>
            <person name="Clum A."/>
            <person name="Copeland A."/>
            <person name="Hainaut M."/>
            <person name="Haridas S."/>
            <person name="Labutti K."/>
            <person name="Lindquist E."/>
            <person name="Lipzen A."/>
            <person name="Khouja H.-R."/>
            <person name="Murat C."/>
            <person name="Ohm R."/>
            <person name="Olson A."/>
            <person name="Spatafora J."/>
            <person name="Veneault-Fourrey C."/>
            <person name="Henrissat B."/>
            <person name="Grigoriev I."/>
            <person name="Martin F."/>
            <person name="Perotto S."/>
        </authorList>
    </citation>
    <scope>NUCLEOTIDE SEQUENCE [LARGE SCALE GENOMIC DNA]</scope>
    <source>
        <strain evidence="2 3">E</strain>
    </source>
</reference>
<dbReference type="Proteomes" id="UP000235371">
    <property type="component" value="Unassembled WGS sequence"/>
</dbReference>